<evidence type="ECO:0000313" key="6">
    <source>
        <dbReference type="Proteomes" id="UP001056429"/>
    </source>
</evidence>
<dbReference type="InterPro" id="IPR029058">
    <property type="entry name" value="AB_hydrolase_fold"/>
</dbReference>
<dbReference type="PANTHER" id="PTHR42776:SF27">
    <property type="entry name" value="DIPEPTIDYL PEPTIDASE FAMILY MEMBER 6"/>
    <property type="match status" value="1"/>
</dbReference>
<evidence type="ECO:0000256" key="3">
    <source>
        <dbReference type="ARBA" id="ARBA00022801"/>
    </source>
</evidence>
<keyword evidence="2" id="KW-0645">Protease</keyword>
<evidence type="ECO:0000256" key="1">
    <source>
        <dbReference type="ARBA" id="ARBA00010040"/>
    </source>
</evidence>
<reference evidence="5" key="2">
    <citation type="submission" date="2021-04" db="EMBL/GenBank/DDBJ databases">
        <authorList>
            <person name="Dong X."/>
        </authorList>
    </citation>
    <scope>NUCLEOTIDE SEQUENCE</scope>
    <source>
        <strain evidence="5">ZWT</strain>
    </source>
</reference>
<dbReference type="SUPFAM" id="SSF53474">
    <property type="entry name" value="alpha/beta-Hydrolases"/>
    <property type="match status" value="1"/>
</dbReference>
<dbReference type="Proteomes" id="UP001056429">
    <property type="component" value="Unassembled WGS sequence"/>
</dbReference>
<reference evidence="5" key="1">
    <citation type="journal article" date="2021" name="mSystems">
        <title>Bacteria and Archaea Synergistically Convert Glycine Betaine to Biogenic Methane in the Formosa Cold Seep of the South China Sea.</title>
        <authorList>
            <person name="Li L."/>
            <person name="Zhang W."/>
            <person name="Zhang S."/>
            <person name="Song L."/>
            <person name="Sun Q."/>
            <person name="Zhang H."/>
            <person name="Xiang H."/>
            <person name="Dong X."/>
        </authorList>
    </citation>
    <scope>NUCLEOTIDE SEQUENCE</scope>
    <source>
        <strain evidence="5">ZWT</strain>
    </source>
</reference>
<dbReference type="FunFam" id="3.40.50.1820:FF:000028">
    <property type="entry name" value="S9 family peptidase"/>
    <property type="match status" value="1"/>
</dbReference>
<dbReference type="AlphaFoldDB" id="A0A9J6P5U7"/>
<comment type="similarity">
    <text evidence="1">Belongs to the peptidase S9C family.</text>
</comment>
<proteinExistence type="inferred from homology"/>
<dbReference type="EMBL" id="JAGSOJ010000005">
    <property type="protein sequence ID" value="MCM1992186.1"/>
    <property type="molecule type" value="Genomic_DNA"/>
</dbReference>
<organism evidence="5 6">
    <name type="scientific">Oceanirhabdus seepicola</name>
    <dbReference type="NCBI Taxonomy" id="2828781"/>
    <lineage>
        <taxon>Bacteria</taxon>
        <taxon>Bacillati</taxon>
        <taxon>Bacillota</taxon>
        <taxon>Clostridia</taxon>
        <taxon>Eubacteriales</taxon>
        <taxon>Clostridiaceae</taxon>
        <taxon>Oceanirhabdus</taxon>
    </lineage>
</organism>
<keyword evidence="6" id="KW-1185">Reference proteome</keyword>
<name>A0A9J6P5U7_9CLOT</name>
<feature type="domain" description="Peptidase S9 prolyl oligopeptidase catalytic" evidence="4">
    <location>
        <begin position="75"/>
        <end position="284"/>
    </location>
</feature>
<evidence type="ECO:0000313" key="5">
    <source>
        <dbReference type="EMBL" id="MCM1992186.1"/>
    </source>
</evidence>
<accession>A0A9J6P5U7</accession>
<dbReference type="InterPro" id="IPR001375">
    <property type="entry name" value="Peptidase_S9_cat"/>
</dbReference>
<dbReference type="Pfam" id="PF00326">
    <property type="entry name" value="Peptidase_S9"/>
    <property type="match status" value="1"/>
</dbReference>
<dbReference type="GO" id="GO:0006508">
    <property type="term" value="P:proteolysis"/>
    <property type="evidence" value="ECO:0007669"/>
    <property type="project" value="UniProtKB-KW"/>
</dbReference>
<gene>
    <name evidence="5" type="ORF">KDK92_20890</name>
</gene>
<comment type="caution">
    <text evidence="5">The sequence shown here is derived from an EMBL/GenBank/DDBJ whole genome shotgun (WGS) entry which is preliminary data.</text>
</comment>
<dbReference type="Gene3D" id="3.40.50.1820">
    <property type="entry name" value="alpha/beta hydrolase"/>
    <property type="match status" value="1"/>
</dbReference>
<dbReference type="PANTHER" id="PTHR42776">
    <property type="entry name" value="SERINE PEPTIDASE S9 FAMILY MEMBER"/>
    <property type="match status" value="1"/>
</dbReference>
<protein>
    <submittedName>
        <fullName evidence="5">S9 family peptidase</fullName>
    </submittedName>
</protein>
<keyword evidence="3" id="KW-0378">Hydrolase</keyword>
<evidence type="ECO:0000256" key="2">
    <source>
        <dbReference type="ARBA" id="ARBA00022670"/>
    </source>
</evidence>
<evidence type="ECO:0000259" key="4">
    <source>
        <dbReference type="Pfam" id="PF00326"/>
    </source>
</evidence>
<sequence>MYLKNGIEEIQKTHINKWVMEERKISKLERISTESDPGIIVDGWVMKPVDFEEGKKYPAILNIHGGPKSAFGEVFFHEMQYWAGKGYVVFFCNLRGSNVKDNAYSDIRGKYGAVDYKDIMCFTDEVLKKCPYIDEKRLGVTGGSYGGYMTNWIIGHTDRFKAAVSQRSISNWISKFNTTDIGYYWVEDQNKATPWSDVNKLWDHSPVKYADKVKTPTLFIHADEDYRCYFAEGIQMFTALKYHNVESKFCIFKGENHELSRSGKPINRIGRLKEITEWFDLHLKV</sequence>
<dbReference type="GO" id="GO:0004252">
    <property type="term" value="F:serine-type endopeptidase activity"/>
    <property type="evidence" value="ECO:0007669"/>
    <property type="project" value="TreeGrafter"/>
</dbReference>